<feature type="transmembrane region" description="Helical" evidence="1">
    <location>
        <begin position="49"/>
        <end position="68"/>
    </location>
</feature>
<reference evidence="2 3" key="1">
    <citation type="submission" date="2021-06" db="EMBL/GenBank/DDBJ databases">
        <authorList>
            <person name="Palmer J.M."/>
        </authorList>
    </citation>
    <scope>NUCLEOTIDE SEQUENCE [LARGE SCALE GENOMIC DNA]</scope>
    <source>
        <strain evidence="2 3">CL_MEX2019</strain>
        <tissue evidence="2">Muscle</tissue>
    </source>
</reference>
<evidence type="ECO:0000256" key="1">
    <source>
        <dbReference type="SAM" id="Phobius"/>
    </source>
</evidence>
<dbReference type="Proteomes" id="UP001352852">
    <property type="component" value="Unassembled WGS sequence"/>
</dbReference>
<proteinExistence type="predicted"/>
<evidence type="ECO:0000313" key="3">
    <source>
        <dbReference type="Proteomes" id="UP001352852"/>
    </source>
</evidence>
<sequence>MQHLQVAADESEASTSSSSSEQTTAEFCFNCSFMEIFLVLFWVPSDLCVLWSLVIFALVLFSSLSCAADARSVIQTHLFLQRSVTPHWILMLLLRAPAMPPLIFVSITDFHRIGPASCMCLGCLPPQNRTVMLVYLDFILIWFHLV</sequence>
<protein>
    <submittedName>
        <fullName evidence="2">Uncharacterized protein</fullName>
    </submittedName>
</protein>
<dbReference type="EMBL" id="JAHUTJ010036149">
    <property type="protein sequence ID" value="MED6278744.1"/>
    <property type="molecule type" value="Genomic_DNA"/>
</dbReference>
<keyword evidence="1" id="KW-0472">Membrane</keyword>
<gene>
    <name evidence="2" type="ORF">CHARACLAT_027072</name>
</gene>
<comment type="caution">
    <text evidence="2">The sequence shown here is derived from an EMBL/GenBank/DDBJ whole genome shotgun (WGS) entry which is preliminary data.</text>
</comment>
<keyword evidence="1" id="KW-0812">Transmembrane</keyword>
<keyword evidence="1" id="KW-1133">Transmembrane helix</keyword>
<organism evidence="2 3">
    <name type="scientific">Characodon lateralis</name>
    <dbReference type="NCBI Taxonomy" id="208331"/>
    <lineage>
        <taxon>Eukaryota</taxon>
        <taxon>Metazoa</taxon>
        <taxon>Chordata</taxon>
        <taxon>Craniata</taxon>
        <taxon>Vertebrata</taxon>
        <taxon>Euteleostomi</taxon>
        <taxon>Actinopterygii</taxon>
        <taxon>Neopterygii</taxon>
        <taxon>Teleostei</taxon>
        <taxon>Neoteleostei</taxon>
        <taxon>Acanthomorphata</taxon>
        <taxon>Ovalentaria</taxon>
        <taxon>Atherinomorphae</taxon>
        <taxon>Cyprinodontiformes</taxon>
        <taxon>Goodeidae</taxon>
        <taxon>Characodon</taxon>
    </lineage>
</organism>
<keyword evidence="3" id="KW-1185">Reference proteome</keyword>
<accession>A0ABU7DWN1</accession>
<evidence type="ECO:0000313" key="2">
    <source>
        <dbReference type="EMBL" id="MED6278744.1"/>
    </source>
</evidence>
<name>A0ABU7DWN1_9TELE</name>